<evidence type="ECO:0000313" key="1">
    <source>
        <dbReference type="EMBL" id="MBW32780.1"/>
    </source>
</evidence>
<reference evidence="1" key="1">
    <citation type="submission" date="2018-01" db="EMBL/GenBank/DDBJ databases">
        <title>An insight into the sialome of Amazonian anophelines.</title>
        <authorList>
            <person name="Ribeiro J.M."/>
            <person name="Scarpassa V."/>
            <person name="Calvo E."/>
        </authorList>
    </citation>
    <scope>NUCLEOTIDE SEQUENCE</scope>
    <source>
        <tissue evidence="1">Salivary glands</tissue>
    </source>
</reference>
<name>A0A2M3ZWE5_9DIPT</name>
<dbReference type="AlphaFoldDB" id="A0A2M3ZWE5"/>
<organism evidence="1">
    <name type="scientific">Anopheles braziliensis</name>
    <dbReference type="NCBI Taxonomy" id="58242"/>
    <lineage>
        <taxon>Eukaryota</taxon>
        <taxon>Metazoa</taxon>
        <taxon>Ecdysozoa</taxon>
        <taxon>Arthropoda</taxon>
        <taxon>Hexapoda</taxon>
        <taxon>Insecta</taxon>
        <taxon>Pterygota</taxon>
        <taxon>Neoptera</taxon>
        <taxon>Endopterygota</taxon>
        <taxon>Diptera</taxon>
        <taxon>Nematocera</taxon>
        <taxon>Culicoidea</taxon>
        <taxon>Culicidae</taxon>
        <taxon>Anophelinae</taxon>
        <taxon>Anopheles</taxon>
    </lineage>
</organism>
<dbReference type="EMBL" id="GGFM01012029">
    <property type="protein sequence ID" value="MBW32780.1"/>
    <property type="molecule type" value="Transcribed_RNA"/>
</dbReference>
<sequence>MRFPVLRGASTISLTAPLALPQSSFSLFAMAFRPRFGWASCSERDCGTRGVVYTALQTVYHSVNSVVVSVISRCVFKSRRGHRWIRAKHSWK</sequence>
<proteinExistence type="predicted"/>
<protein>
    <submittedName>
        <fullName evidence="1">Putative secreted peptide</fullName>
    </submittedName>
</protein>
<accession>A0A2M3ZWE5</accession>